<feature type="coiled-coil region" evidence="1">
    <location>
        <begin position="81"/>
        <end position="108"/>
    </location>
</feature>
<evidence type="ECO:0000313" key="3">
    <source>
        <dbReference type="Proteomes" id="UP000037460"/>
    </source>
</evidence>
<dbReference type="AlphaFoldDB" id="A0A0M0JQ57"/>
<evidence type="ECO:0000256" key="1">
    <source>
        <dbReference type="SAM" id="Coils"/>
    </source>
</evidence>
<name>A0A0M0JQ57_9EUKA</name>
<gene>
    <name evidence="2" type="ORF">Ctob_014507</name>
</gene>
<keyword evidence="3" id="KW-1185">Reference proteome</keyword>
<dbReference type="Proteomes" id="UP000037460">
    <property type="component" value="Unassembled WGS sequence"/>
</dbReference>
<sequence>MSEVFYRLTGSPRSHPPERLEALAAARAEAYKLEVQELRVSVARAHLKIQTQQEEHAAQLAALQAELEARGRGEMLTRTRCEAYEADLRSLRKENQRLRDQIKRDASAKHAAMSEDLAERCKKSTQAFVTQGLSSAVLGWQRRKLDETFGRWLVTCAWIEFAQAEATARRLSMQGDASISELHQFRRSTCARQLVRNFELGSRERLCSAVREWRLAVCAAAAEADLRDLAGRLRSAQAGMVQVLDGRASAEGVIHQQAALGRAVLGVAARLAARRELKDRKSALLGAFRPWLLLVADERLRAAAVDRATLLGTVDEGSSISRRADGLAAEIKLLRNNLAAATKRAREAVAEAEAAGAKAREAEEAKEKADALSRLARSKAEGLERDKYAAIKAARTERQTGLLIRRGVVAMAMRAALRRADELRLASAIARWAIAVDMVNPTFPERSLPERSRR</sequence>
<protein>
    <submittedName>
        <fullName evidence="2">Uncharacterized protein</fullName>
    </submittedName>
</protein>
<accession>A0A0M0JQ57</accession>
<evidence type="ECO:0000313" key="2">
    <source>
        <dbReference type="EMBL" id="KOO28625.1"/>
    </source>
</evidence>
<comment type="caution">
    <text evidence="2">The sequence shown here is derived from an EMBL/GenBank/DDBJ whole genome shotgun (WGS) entry which is preliminary data.</text>
</comment>
<feature type="coiled-coil region" evidence="1">
    <location>
        <begin position="324"/>
        <end position="372"/>
    </location>
</feature>
<proteinExistence type="predicted"/>
<reference evidence="3" key="1">
    <citation type="journal article" date="2015" name="PLoS Genet.">
        <title>Genome Sequence and Transcriptome Analyses of Chrysochromulina tobin: Metabolic Tools for Enhanced Algal Fitness in the Prominent Order Prymnesiales (Haptophyceae).</title>
        <authorList>
            <person name="Hovde B.T."/>
            <person name="Deodato C.R."/>
            <person name="Hunsperger H.M."/>
            <person name="Ryken S.A."/>
            <person name="Yost W."/>
            <person name="Jha R.K."/>
            <person name="Patterson J."/>
            <person name="Monnat R.J. Jr."/>
            <person name="Barlow S.B."/>
            <person name="Starkenburg S.R."/>
            <person name="Cattolico R.A."/>
        </authorList>
    </citation>
    <scope>NUCLEOTIDE SEQUENCE</scope>
    <source>
        <strain evidence="3">CCMP291</strain>
    </source>
</reference>
<organism evidence="2 3">
    <name type="scientific">Chrysochromulina tobinii</name>
    <dbReference type="NCBI Taxonomy" id="1460289"/>
    <lineage>
        <taxon>Eukaryota</taxon>
        <taxon>Haptista</taxon>
        <taxon>Haptophyta</taxon>
        <taxon>Prymnesiophyceae</taxon>
        <taxon>Prymnesiales</taxon>
        <taxon>Chrysochromulinaceae</taxon>
        <taxon>Chrysochromulina</taxon>
    </lineage>
</organism>
<dbReference type="EMBL" id="JWZX01002537">
    <property type="protein sequence ID" value="KOO28625.1"/>
    <property type="molecule type" value="Genomic_DNA"/>
</dbReference>
<keyword evidence="1" id="KW-0175">Coiled coil</keyword>